<dbReference type="SUPFAM" id="SSF52279">
    <property type="entry name" value="Beta-D-glucan exohydrolase, C-terminal domain"/>
    <property type="match status" value="1"/>
</dbReference>
<dbReference type="EMBL" id="NPBY01000054">
    <property type="protein sequence ID" value="PAD74536.1"/>
    <property type="molecule type" value="Genomic_DNA"/>
</dbReference>
<dbReference type="InterPro" id="IPR001764">
    <property type="entry name" value="Glyco_hydro_3_N"/>
</dbReference>
<comment type="caution">
    <text evidence="4">The sequence shown here is derived from an EMBL/GenBank/DDBJ whole genome shotgun (WGS) entry which is preliminary data.</text>
</comment>
<dbReference type="InterPro" id="IPR002772">
    <property type="entry name" value="Glyco_hydro_3_C"/>
</dbReference>
<dbReference type="InterPro" id="IPR017853">
    <property type="entry name" value="GH"/>
</dbReference>
<dbReference type="SUPFAM" id="SSF51445">
    <property type="entry name" value="(Trans)glycosidases"/>
    <property type="match status" value="1"/>
</dbReference>
<dbReference type="Proteomes" id="UP000215596">
    <property type="component" value="Unassembled WGS sequence"/>
</dbReference>
<dbReference type="AlphaFoldDB" id="A0A268EN41"/>
<dbReference type="Pfam" id="PF14310">
    <property type="entry name" value="Fn3-like"/>
    <property type="match status" value="1"/>
</dbReference>
<reference evidence="4 5" key="1">
    <citation type="submission" date="2017-07" db="EMBL/GenBank/DDBJ databases">
        <title>Isolation and whole genome analysis of endospore-forming bacteria from heroin.</title>
        <authorList>
            <person name="Kalinowski J."/>
            <person name="Ahrens B."/>
            <person name="Al-Dilaimi A."/>
            <person name="Winkler A."/>
            <person name="Wibberg D."/>
            <person name="Schleenbecker U."/>
            <person name="Ruckert C."/>
            <person name="Wolfel R."/>
            <person name="Grass G."/>
        </authorList>
    </citation>
    <scope>NUCLEOTIDE SEQUENCE [LARGE SCALE GENOMIC DNA]</scope>
    <source>
        <strain evidence="4 5">7537-G1</strain>
    </source>
</reference>
<organism evidence="4 5">
    <name type="scientific">Paenibacillus campinasensis</name>
    <dbReference type="NCBI Taxonomy" id="66347"/>
    <lineage>
        <taxon>Bacteria</taxon>
        <taxon>Bacillati</taxon>
        <taxon>Bacillota</taxon>
        <taxon>Bacilli</taxon>
        <taxon>Bacillales</taxon>
        <taxon>Paenibacillaceae</taxon>
        <taxon>Paenibacillus</taxon>
    </lineage>
</organism>
<dbReference type="PANTHER" id="PTHR42715:SF10">
    <property type="entry name" value="BETA-GLUCOSIDASE"/>
    <property type="match status" value="1"/>
</dbReference>
<evidence type="ECO:0000256" key="1">
    <source>
        <dbReference type="ARBA" id="ARBA00005336"/>
    </source>
</evidence>
<dbReference type="InterPro" id="IPR036881">
    <property type="entry name" value="Glyco_hydro_3_C_sf"/>
</dbReference>
<dbReference type="PRINTS" id="PR00133">
    <property type="entry name" value="GLHYDRLASE3"/>
</dbReference>
<evidence type="ECO:0000256" key="2">
    <source>
        <dbReference type="ARBA" id="ARBA00022801"/>
    </source>
</evidence>
<dbReference type="Gene3D" id="2.60.40.10">
    <property type="entry name" value="Immunoglobulins"/>
    <property type="match status" value="1"/>
</dbReference>
<keyword evidence="4" id="KW-0328">Glycosyltransferase</keyword>
<dbReference type="GO" id="GO:0016757">
    <property type="term" value="F:glycosyltransferase activity"/>
    <property type="evidence" value="ECO:0007669"/>
    <property type="project" value="UniProtKB-KW"/>
</dbReference>
<evidence type="ECO:0000313" key="5">
    <source>
        <dbReference type="Proteomes" id="UP000215596"/>
    </source>
</evidence>
<dbReference type="InterPro" id="IPR026891">
    <property type="entry name" value="Fn3-like"/>
</dbReference>
<protein>
    <submittedName>
        <fullName evidence="4">Beta-1,3-N-acetylglucosaminyltransferase</fullName>
    </submittedName>
</protein>
<name>A0A268EN41_9BACL</name>
<sequence>MVLLKANGDFPLSKNGEIALYGSGSRQTIKGGTGSGDVNSRFYVTVEQGLENAGFTITTKDWMDRYDRVQELAHQEFVAGIKFKAQATGVPAIMLGMGAVMPEPEYELPIEGAGDTAIYVLSRNSGEGSDRNVVGGDVLLTETEIRDIRAIAHTYKQFMLVLNVGGVVDLTPVIEVPNILILSQLGVVTGDALADVLLGKNCPSGKLTTTWAAWEDYSPIGDFGLEDDTRYREGVYVGYRYFDSVSQTPLFPFGFGLSYTKFSIVESVASLDGSRVNVNVTVKNVGSSSGKEVVQLYVSVPSGKLDQPFQTLAAFAKTEELDAGQGQQIMLSFAMEELTSYYTERTVDVLEAGDYLLRVGSSSRDTHICGIVRMNQEVITRQLSHAGGTPDFEDWKPEAQQWTYAGESDKRANAPVLILSADDFVAGVNPAIPEIDSAVRNMVEGLSDSELAWLCVGNYRSGNESGSVIGNAAFTVAGAAGETTTRLKEKGIPSLVMSDGPAGLRLSRQYGIDELGVYAVGESIPPTLVDFMDDTVMAALGFQKSGGVERSGRIFDQYCTALPIGTALAQSWNLDFCRACGDIVGDEMERFGVHLWLAPAFNIHRSPLCGRNYEYFSEDPLISGRVAAAITRGVQSHPGCGVTIKHYVANNQETNRFRSNSVVSERALRDIYLRGFKICIEESQPYALMTSYNLLNGVHTSERKDIITGILREEWGFDGIVMSDWVVNGVQHGIKKYPYATAAKSIKAGNDVMMPGGEADHTDVLTALAGTNKAVTLTRDEVQGSAARIIHIVLRLAGVKTRPSIILEKGV</sequence>
<dbReference type="GO" id="GO:0004553">
    <property type="term" value="F:hydrolase activity, hydrolyzing O-glycosyl compounds"/>
    <property type="evidence" value="ECO:0007669"/>
    <property type="project" value="InterPro"/>
</dbReference>
<dbReference type="Pfam" id="PF00933">
    <property type="entry name" value="Glyco_hydro_3"/>
    <property type="match status" value="1"/>
</dbReference>
<feature type="domain" description="Fibronectin type III-like" evidence="3">
    <location>
        <begin position="292"/>
        <end position="363"/>
    </location>
</feature>
<keyword evidence="2" id="KW-0378">Hydrolase</keyword>
<dbReference type="InterPro" id="IPR036962">
    <property type="entry name" value="Glyco_hydro_3_N_sf"/>
</dbReference>
<dbReference type="Gene3D" id="3.20.20.300">
    <property type="entry name" value="Glycoside hydrolase, family 3, N-terminal domain"/>
    <property type="match status" value="1"/>
</dbReference>
<evidence type="ECO:0000259" key="3">
    <source>
        <dbReference type="SMART" id="SM01217"/>
    </source>
</evidence>
<dbReference type="Pfam" id="PF01915">
    <property type="entry name" value="Glyco_hydro_3_C"/>
    <property type="match status" value="1"/>
</dbReference>
<dbReference type="PANTHER" id="PTHR42715">
    <property type="entry name" value="BETA-GLUCOSIDASE"/>
    <property type="match status" value="1"/>
</dbReference>
<dbReference type="InterPro" id="IPR013783">
    <property type="entry name" value="Ig-like_fold"/>
</dbReference>
<dbReference type="GO" id="GO:0005975">
    <property type="term" value="P:carbohydrate metabolic process"/>
    <property type="evidence" value="ECO:0007669"/>
    <property type="project" value="InterPro"/>
</dbReference>
<evidence type="ECO:0000313" key="4">
    <source>
        <dbReference type="EMBL" id="PAD74536.1"/>
    </source>
</evidence>
<accession>A0A268EN41</accession>
<proteinExistence type="inferred from homology"/>
<dbReference type="Gene3D" id="3.40.50.1700">
    <property type="entry name" value="Glycoside hydrolase family 3 C-terminal domain"/>
    <property type="match status" value="1"/>
</dbReference>
<dbReference type="SMART" id="SM01217">
    <property type="entry name" value="Fn3_like"/>
    <property type="match status" value="1"/>
</dbReference>
<gene>
    <name evidence="4" type="ORF">CHH67_17375</name>
</gene>
<dbReference type="OrthoDB" id="9805821at2"/>
<dbReference type="InterPro" id="IPR050288">
    <property type="entry name" value="Cellulose_deg_GH3"/>
</dbReference>
<keyword evidence="4" id="KW-0808">Transferase</keyword>
<comment type="similarity">
    <text evidence="1">Belongs to the glycosyl hydrolase 3 family.</text>
</comment>